<name>A0A067NSJ9_PLEO1</name>
<reference evidence="3" key="1">
    <citation type="journal article" date="2014" name="Proc. Natl. Acad. Sci. U.S.A.">
        <title>Extensive sampling of basidiomycete genomes demonstrates inadequacy of the white-rot/brown-rot paradigm for wood decay fungi.</title>
        <authorList>
            <person name="Riley R."/>
            <person name="Salamov A.A."/>
            <person name="Brown D.W."/>
            <person name="Nagy L.G."/>
            <person name="Floudas D."/>
            <person name="Held B.W."/>
            <person name="Levasseur A."/>
            <person name="Lombard V."/>
            <person name="Morin E."/>
            <person name="Otillar R."/>
            <person name="Lindquist E.A."/>
            <person name="Sun H."/>
            <person name="LaButti K.M."/>
            <person name="Schmutz J."/>
            <person name="Jabbour D."/>
            <person name="Luo H."/>
            <person name="Baker S.E."/>
            <person name="Pisabarro A.G."/>
            <person name="Walton J.D."/>
            <person name="Blanchette R.A."/>
            <person name="Henrissat B."/>
            <person name="Martin F."/>
            <person name="Cullen D."/>
            <person name="Hibbett D.S."/>
            <person name="Grigoriev I.V."/>
        </authorList>
    </citation>
    <scope>NUCLEOTIDE SEQUENCE [LARGE SCALE GENOMIC DNA]</scope>
    <source>
        <strain evidence="3">PC15</strain>
    </source>
</reference>
<dbReference type="EMBL" id="KL198006">
    <property type="protein sequence ID" value="KDQ29980.1"/>
    <property type="molecule type" value="Genomic_DNA"/>
</dbReference>
<dbReference type="HOGENOM" id="CLU_214035_0_0_1"/>
<dbReference type="AlphaFoldDB" id="A0A067NSJ9"/>
<protein>
    <recommendedName>
        <fullName evidence="4">Small secreted protein</fullName>
    </recommendedName>
</protein>
<organism evidence="2 3">
    <name type="scientific">Pleurotus ostreatus (strain PC15)</name>
    <name type="common">Oyster mushroom</name>
    <dbReference type="NCBI Taxonomy" id="1137138"/>
    <lineage>
        <taxon>Eukaryota</taxon>
        <taxon>Fungi</taxon>
        <taxon>Dikarya</taxon>
        <taxon>Basidiomycota</taxon>
        <taxon>Agaricomycotina</taxon>
        <taxon>Agaricomycetes</taxon>
        <taxon>Agaricomycetidae</taxon>
        <taxon>Agaricales</taxon>
        <taxon>Pleurotineae</taxon>
        <taxon>Pleurotaceae</taxon>
        <taxon>Pleurotus</taxon>
    </lineage>
</organism>
<evidence type="ECO:0008006" key="4">
    <source>
        <dbReference type="Google" id="ProtNLM"/>
    </source>
</evidence>
<keyword evidence="1" id="KW-0732">Signal</keyword>
<dbReference type="Proteomes" id="UP000027073">
    <property type="component" value="Unassembled WGS sequence"/>
</dbReference>
<accession>A0A067NSJ9</accession>
<feature type="chain" id="PRO_5001646936" description="Small secreted protein" evidence="1">
    <location>
        <begin position="19"/>
        <end position="52"/>
    </location>
</feature>
<dbReference type="InParanoid" id="A0A067NSJ9"/>
<gene>
    <name evidence="2" type="ORF">PLEOSDRAFT_1088268</name>
</gene>
<dbReference type="VEuPathDB" id="FungiDB:PLEOSDRAFT_1088268"/>
<sequence length="52" mass="5469">MKTSILALLACIAAAAYALPIDDATAIQAKRADSTVDIVFDTWCGNPRVSCL</sequence>
<evidence type="ECO:0000313" key="2">
    <source>
        <dbReference type="EMBL" id="KDQ29980.1"/>
    </source>
</evidence>
<proteinExistence type="predicted"/>
<feature type="signal peptide" evidence="1">
    <location>
        <begin position="1"/>
        <end position="18"/>
    </location>
</feature>
<evidence type="ECO:0000313" key="3">
    <source>
        <dbReference type="Proteomes" id="UP000027073"/>
    </source>
</evidence>
<evidence type="ECO:0000256" key="1">
    <source>
        <dbReference type="SAM" id="SignalP"/>
    </source>
</evidence>